<keyword evidence="3" id="KW-1185">Reference proteome</keyword>
<feature type="compositionally biased region" description="Pro residues" evidence="1">
    <location>
        <begin position="111"/>
        <end position="124"/>
    </location>
</feature>
<protein>
    <recommendedName>
        <fullName evidence="4">Pal1-domain-containing protein</fullName>
    </recommendedName>
</protein>
<dbReference type="EMBL" id="JAPEVG010000022">
    <property type="protein sequence ID" value="KAJ8495595.1"/>
    <property type="molecule type" value="Genomic_DNA"/>
</dbReference>
<gene>
    <name evidence="2" type="ORF">ONZ51_g1593</name>
</gene>
<name>A0AAD7XHG3_9APHY</name>
<feature type="compositionally biased region" description="Basic residues" evidence="1">
    <location>
        <begin position="355"/>
        <end position="366"/>
    </location>
</feature>
<feature type="compositionally biased region" description="Polar residues" evidence="1">
    <location>
        <begin position="90"/>
        <end position="110"/>
    </location>
</feature>
<feature type="region of interest" description="Disordered" evidence="1">
    <location>
        <begin position="214"/>
        <end position="236"/>
    </location>
</feature>
<proteinExistence type="predicted"/>
<dbReference type="GO" id="GO:0005737">
    <property type="term" value="C:cytoplasm"/>
    <property type="evidence" value="ECO:0007669"/>
    <property type="project" value="TreeGrafter"/>
</dbReference>
<dbReference type="PANTHER" id="PTHR28307">
    <property type="entry name" value="PROTEIN PAL1"/>
    <property type="match status" value="1"/>
</dbReference>
<evidence type="ECO:0000256" key="1">
    <source>
        <dbReference type="SAM" id="MobiDB-lite"/>
    </source>
</evidence>
<evidence type="ECO:0008006" key="4">
    <source>
        <dbReference type="Google" id="ProtNLM"/>
    </source>
</evidence>
<evidence type="ECO:0000313" key="2">
    <source>
        <dbReference type="EMBL" id="KAJ8495595.1"/>
    </source>
</evidence>
<feature type="compositionally biased region" description="Basic residues" evidence="1">
    <location>
        <begin position="146"/>
        <end position="156"/>
    </location>
</feature>
<sequence length="508" mass="54644">MQVSKHQPRHRSATVDPFNDPSNISYSSYGVPTLSRNAPLAAPPPAVPGQPPPPPPKQLAKPHSGSHRHRPPPVTNRENIMDAVRDTVTVVRSGTTDQSPRTRMGRSQTELPPPTNVRPAPPPVSRRSQSQDSVARAANTMEKSKQSGRPRPKKGSSHADVIDRLDFSGVGPMFHHDGPFDACAPSRNRHRAKAPMFAWSAATEADREALAAAREVQPRGFDSPYPGPSPDIYVPYEAPKKKHDAIAEAWGIHEPEPFEDFSAGGGVTSRPSGEYPRSNGNSTSKRTKDGRDARDVYREYLDEHHPSPSRRQPTSKRALPPPQPIFVPESDLDNNPPSPTSAGVPSSPGAGGTPRRSKSIMQRIRKMRDAPNVPVGQYEEEDARGRETSPGSSGKKAVVGMRGSVSQGPPPARPTHRSQASFPGRYARSPNGQSPPADEAFVYVDHVPVKKDKSLPTPPKDGYTPNENSTGYFDPESSVGSAGGGAGLGRKTSLLKKVRGVVKGGPSK</sequence>
<feature type="compositionally biased region" description="Polar residues" evidence="1">
    <location>
        <begin position="20"/>
        <end position="36"/>
    </location>
</feature>
<comment type="caution">
    <text evidence="2">The sequence shown here is derived from an EMBL/GenBank/DDBJ whole genome shotgun (WGS) entry which is preliminary data.</text>
</comment>
<dbReference type="Proteomes" id="UP001215151">
    <property type="component" value="Unassembled WGS sequence"/>
</dbReference>
<reference evidence="2" key="1">
    <citation type="submission" date="2022-11" db="EMBL/GenBank/DDBJ databases">
        <title>Genome Sequence of Cubamyces cubensis.</title>
        <authorList>
            <person name="Buettner E."/>
        </authorList>
    </citation>
    <scope>NUCLEOTIDE SEQUENCE</scope>
    <source>
        <strain evidence="2">MPL-01</strain>
    </source>
</reference>
<feature type="compositionally biased region" description="Basic and acidic residues" evidence="1">
    <location>
        <begin position="286"/>
        <end position="306"/>
    </location>
</feature>
<accession>A0AAD7XHG3</accession>
<organism evidence="2 3">
    <name type="scientific">Trametes cubensis</name>
    <dbReference type="NCBI Taxonomy" id="1111947"/>
    <lineage>
        <taxon>Eukaryota</taxon>
        <taxon>Fungi</taxon>
        <taxon>Dikarya</taxon>
        <taxon>Basidiomycota</taxon>
        <taxon>Agaricomycotina</taxon>
        <taxon>Agaricomycetes</taxon>
        <taxon>Polyporales</taxon>
        <taxon>Polyporaceae</taxon>
        <taxon>Trametes</taxon>
    </lineage>
</organism>
<evidence type="ECO:0000313" key="3">
    <source>
        <dbReference type="Proteomes" id="UP001215151"/>
    </source>
</evidence>
<dbReference type="InterPro" id="IPR013226">
    <property type="entry name" value="Pal1"/>
</dbReference>
<dbReference type="Pfam" id="PF08316">
    <property type="entry name" value="Pal1"/>
    <property type="match status" value="1"/>
</dbReference>
<feature type="compositionally biased region" description="Basic residues" evidence="1">
    <location>
        <begin position="1"/>
        <end position="12"/>
    </location>
</feature>
<dbReference type="AlphaFoldDB" id="A0AAD7XHG3"/>
<feature type="compositionally biased region" description="Pro residues" evidence="1">
    <location>
        <begin position="41"/>
        <end position="57"/>
    </location>
</feature>
<dbReference type="PANTHER" id="PTHR28307:SF2">
    <property type="entry name" value="PROTEIN PAL1"/>
    <property type="match status" value="1"/>
</dbReference>
<feature type="region of interest" description="Disordered" evidence="1">
    <location>
        <begin position="249"/>
        <end position="492"/>
    </location>
</feature>
<feature type="compositionally biased region" description="Low complexity" evidence="1">
    <location>
        <begin position="125"/>
        <end position="138"/>
    </location>
</feature>
<feature type="region of interest" description="Disordered" evidence="1">
    <location>
        <begin position="1"/>
        <end position="163"/>
    </location>
</feature>